<feature type="domain" description="Glycosyltransferase 2-like" evidence="1">
    <location>
        <begin position="3"/>
        <end position="108"/>
    </location>
</feature>
<proteinExistence type="predicted"/>
<evidence type="ECO:0000259" key="1">
    <source>
        <dbReference type="Pfam" id="PF00535"/>
    </source>
</evidence>
<dbReference type="Pfam" id="PF00535">
    <property type="entry name" value="Glycos_transf_2"/>
    <property type="match status" value="1"/>
</dbReference>
<dbReference type="RefSeq" id="WP_106259622.1">
    <property type="nucleotide sequence ID" value="NZ_CAWNSW010000111.1"/>
</dbReference>
<accession>A0A2T1DWE6</accession>
<evidence type="ECO:0000313" key="3">
    <source>
        <dbReference type="Proteomes" id="UP000239576"/>
    </source>
</evidence>
<keyword evidence="3" id="KW-1185">Reference proteome</keyword>
<keyword evidence="2" id="KW-0808">Transferase</keyword>
<dbReference type="EMBL" id="PVWK01000140">
    <property type="protein sequence ID" value="PSB24810.1"/>
    <property type="molecule type" value="Genomic_DNA"/>
</dbReference>
<dbReference type="AlphaFoldDB" id="A0A2T1DWE6"/>
<dbReference type="Proteomes" id="UP000239576">
    <property type="component" value="Unassembled WGS sequence"/>
</dbReference>
<dbReference type="PANTHER" id="PTHR22916:SF65">
    <property type="entry name" value="SLR1065 PROTEIN"/>
    <property type="match status" value="1"/>
</dbReference>
<dbReference type="GO" id="GO:0016740">
    <property type="term" value="F:transferase activity"/>
    <property type="evidence" value="ECO:0007669"/>
    <property type="project" value="UniProtKB-KW"/>
</dbReference>
<dbReference type="OrthoDB" id="396512at2"/>
<reference evidence="3" key="1">
    <citation type="submission" date="2018-02" db="EMBL/GenBank/DDBJ databases">
        <authorList>
            <person name="Moore K."/>
            <person name="Momper L."/>
        </authorList>
    </citation>
    <scope>NUCLEOTIDE SEQUENCE [LARGE SCALE GENOMIC DNA]</scope>
    <source>
        <strain evidence="3">ULC18</strain>
    </source>
</reference>
<dbReference type="CDD" id="cd06433">
    <property type="entry name" value="GT_2_WfgS_like"/>
    <property type="match status" value="1"/>
</dbReference>
<organism evidence="2 3">
    <name type="scientific">Stenomitos frigidus ULC18</name>
    <dbReference type="NCBI Taxonomy" id="2107698"/>
    <lineage>
        <taxon>Bacteria</taxon>
        <taxon>Bacillati</taxon>
        <taxon>Cyanobacteriota</taxon>
        <taxon>Cyanophyceae</taxon>
        <taxon>Leptolyngbyales</taxon>
        <taxon>Leptolyngbyaceae</taxon>
        <taxon>Stenomitos</taxon>
    </lineage>
</organism>
<dbReference type="SUPFAM" id="SSF53448">
    <property type="entry name" value="Nucleotide-diphospho-sugar transferases"/>
    <property type="match status" value="1"/>
</dbReference>
<name>A0A2T1DWE6_9CYAN</name>
<reference evidence="2 3" key="2">
    <citation type="submission" date="2018-03" db="EMBL/GenBank/DDBJ databases">
        <title>The ancient ancestry and fast evolution of plastids.</title>
        <authorList>
            <person name="Moore K.R."/>
            <person name="Magnabosco C."/>
            <person name="Momper L."/>
            <person name="Gold D.A."/>
            <person name="Bosak T."/>
            <person name="Fournier G.P."/>
        </authorList>
    </citation>
    <scope>NUCLEOTIDE SEQUENCE [LARGE SCALE GENOMIC DNA]</scope>
    <source>
        <strain evidence="2 3">ULC18</strain>
    </source>
</reference>
<comment type="caution">
    <text evidence="2">The sequence shown here is derived from an EMBL/GenBank/DDBJ whole genome shotgun (WGS) entry which is preliminary data.</text>
</comment>
<dbReference type="InterPro" id="IPR001173">
    <property type="entry name" value="Glyco_trans_2-like"/>
</dbReference>
<dbReference type="Gene3D" id="3.90.550.10">
    <property type="entry name" value="Spore Coat Polysaccharide Biosynthesis Protein SpsA, Chain A"/>
    <property type="match status" value="1"/>
</dbReference>
<sequence length="276" mass="31421">MLSIITPVYNSERFIAACIEAVIGQHCSDLEHIIIDGGSTDRTVDIIQQYADRYPHIRWRSEPDRGQSDAMNKGITMASGTVMGVLNVDDEYEPNVLNDVVDRFQSLPEPSLLVGNCNIWDDDGRLIEVNKPGKLGLFDLVVGVNVNPYPCNPAAYFYHISLHQRIGLYSLDDHYSMDLDFILKAVQAANVVYVDRTWGNYRRLEGTKTVNDMKKGQMNHRVNQLLKHYRKDLPLLQQMQLVLRDHWATAAYFLRKPQALPEAIKAKMFKLSSAAR</sequence>
<dbReference type="InterPro" id="IPR029044">
    <property type="entry name" value="Nucleotide-diphossugar_trans"/>
</dbReference>
<dbReference type="PANTHER" id="PTHR22916">
    <property type="entry name" value="GLYCOSYLTRANSFERASE"/>
    <property type="match status" value="1"/>
</dbReference>
<gene>
    <name evidence="2" type="ORF">C7B82_25770</name>
</gene>
<evidence type="ECO:0000313" key="2">
    <source>
        <dbReference type="EMBL" id="PSB24810.1"/>
    </source>
</evidence>
<protein>
    <submittedName>
        <fullName evidence="2">Glycosyltransferase</fullName>
    </submittedName>
</protein>